<evidence type="ECO:0000256" key="3">
    <source>
        <dbReference type="ARBA" id="ARBA00023125"/>
    </source>
</evidence>
<dbReference type="PANTHER" id="PTHR43214:SF24">
    <property type="entry name" value="TRANSCRIPTIONAL REGULATORY PROTEIN NARL-RELATED"/>
    <property type="match status" value="1"/>
</dbReference>
<accession>A0ABW3DZR1</accession>
<dbReference type="Pfam" id="PF00072">
    <property type="entry name" value="Response_reg"/>
    <property type="match status" value="1"/>
</dbReference>
<dbReference type="PANTHER" id="PTHR43214">
    <property type="entry name" value="TWO-COMPONENT RESPONSE REGULATOR"/>
    <property type="match status" value="1"/>
</dbReference>
<evidence type="ECO:0000259" key="7">
    <source>
        <dbReference type="PROSITE" id="PS50043"/>
    </source>
</evidence>
<dbReference type="Gene3D" id="3.40.50.2300">
    <property type="match status" value="1"/>
</dbReference>
<name>A0ABW3DZR1_9ACTN</name>
<dbReference type="PROSITE" id="PS50043">
    <property type="entry name" value="HTH_LUXR_2"/>
    <property type="match status" value="1"/>
</dbReference>
<dbReference type="PROSITE" id="PS50110">
    <property type="entry name" value="RESPONSE_REGULATORY"/>
    <property type="match status" value="1"/>
</dbReference>
<proteinExistence type="predicted"/>
<dbReference type="InterPro" id="IPR011006">
    <property type="entry name" value="CheY-like_superfamily"/>
</dbReference>
<sequence>MRVVIAEDNVLLSNGLELLLTAKGHDVVAVVGDGEAFLHAVAEHRPDVAIVDVRLPPSFRDEGIHAALRARREHGALPILVLSQYVEREYAGELLSDGRGGIGYLLKDRIGRVAEFVDALRRVAAGGTAMDPEVIAQLLVRRAGDPLNALTSREREALALMAQGHDNTTIAERMHISGNAVHKHIGNIFAKLGLAPDDSGHRRVRAVLTYLDGAPRPAGPSPDQGNPRRSVPRVR</sequence>
<evidence type="ECO:0000256" key="5">
    <source>
        <dbReference type="PROSITE-ProRule" id="PRU00169"/>
    </source>
</evidence>
<gene>
    <name evidence="9" type="ORF">ACFQ08_32680</name>
</gene>
<protein>
    <submittedName>
        <fullName evidence="9">Response regulator</fullName>
    </submittedName>
</protein>
<dbReference type="InterPro" id="IPR016032">
    <property type="entry name" value="Sig_transdc_resp-reg_C-effctor"/>
</dbReference>
<feature type="region of interest" description="Disordered" evidence="6">
    <location>
        <begin position="212"/>
        <end position="235"/>
    </location>
</feature>
<dbReference type="InterPro" id="IPR058245">
    <property type="entry name" value="NreC/VraR/RcsB-like_REC"/>
</dbReference>
<evidence type="ECO:0000313" key="9">
    <source>
        <dbReference type="EMBL" id="MFD0889316.1"/>
    </source>
</evidence>
<dbReference type="InterPro" id="IPR001789">
    <property type="entry name" value="Sig_transdc_resp-reg_receiver"/>
</dbReference>
<feature type="domain" description="Response regulatory" evidence="8">
    <location>
        <begin position="2"/>
        <end position="122"/>
    </location>
</feature>
<dbReference type="SUPFAM" id="SSF52172">
    <property type="entry name" value="CheY-like"/>
    <property type="match status" value="1"/>
</dbReference>
<dbReference type="InterPro" id="IPR039420">
    <property type="entry name" value="WalR-like"/>
</dbReference>
<evidence type="ECO:0000256" key="2">
    <source>
        <dbReference type="ARBA" id="ARBA00023015"/>
    </source>
</evidence>
<evidence type="ECO:0000256" key="1">
    <source>
        <dbReference type="ARBA" id="ARBA00022553"/>
    </source>
</evidence>
<reference evidence="10" key="1">
    <citation type="journal article" date="2019" name="Int. J. Syst. Evol. Microbiol.">
        <title>The Global Catalogue of Microorganisms (GCM) 10K type strain sequencing project: providing services to taxonomists for standard genome sequencing and annotation.</title>
        <authorList>
            <consortium name="The Broad Institute Genomics Platform"/>
            <consortium name="The Broad Institute Genome Sequencing Center for Infectious Disease"/>
            <person name="Wu L."/>
            <person name="Ma J."/>
        </authorList>
    </citation>
    <scope>NUCLEOTIDE SEQUENCE [LARGE SCALE GENOMIC DNA]</scope>
    <source>
        <strain evidence="10">CCUG 62974</strain>
    </source>
</reference>
<feature type="modified residue" description="4-aspartylphosphate" evidence="5">
    <location>
        <position position="52"/>
    </location>
</feature>
<organism evidence="9 10">
    <name type="scientific">Streptosporangium algeriense</name>
    <dbReference type="NCBI Taxonomy" id="1682748"/>
    <lineage>
        <taxon>Bacteria</taxon>
        <taxon>Bacillati</taxon>
        <taxon>Actinomycetota</taxon>
        <taxon>Actinomycetes</taxon>
        <taxon>Streptosporangiales</taxon>
        <taxon>Streptosporangiaceae</taxon>
        <taxon>Streptosporangium</taxon>
    </lineage>
</organism>
<evidence type="ECO:0000256" key="6">
    <source>
        <dbReference type="SAM" id="MobiDB-lite"/>
    </source>
</evidence>
<dbReference type="SUPFAM" id="SSF46894">
    <property type="entry name" value="C-terminal effector domain of the bipartite response regulators"/>
    <property type="match status" value="1"/>
</dbReference>
<evidence type="ECO:0000259" key="8">
    <source>
        <dbReference type="PROSITE" id="PS50110"/>
    </source>
</evidence>
<keyword evidence="10" id="KW-1185">Reference proteome</keyword>
<dbReference type="InterPro" id="IPR000792">
    <property type="entry name" value="Tscrpt_reg_LuxR_C"/>
</dbReference>
<comment type="caution">
    <text evidence="9">The sequence shown here is derived from an EMBL/GenBank/DDBJ whole genome shotgun (WGS) entry which is preliminary data.</text>
</comment>
<keyword evidence="1 5" id="KW-0597">Phosphoprotein</keyword>
<dbReference type="SMART" id="SM00448">
    <property type="entry name" value="REC"/>
    <property type="match status" value="1"/>
</dbReference>
<dbReference type="CDD" id="cd17535">
    <property type="entry name" value="REC_NarL-like"/>
    <property type="match status" value="1"/>
</dbReference>
<evidence type="ECO:0000256" key="4">
    <source>
        <dbReference type="ARBA" id="ARBA00023163"/>
    </source>
</evidence>
<dbReference type="Proteomes" id="UP001597024">
    <property type="component" value="Unassembled WGS sequence"/>
</dbReference>
<dbReference type="EMBL" id="JBHTHX010001765">
    <property type="protein sequence ID" value="MFD0889316.1"/>
    <property type="molecule type" value="Genomic_DNA"/>
</dbReference>
<evidence type="ECO:0000313" key="10">
    <source>
        <dbReference type="Proteomes" id="UP001597024"/>
    </source>
</evidence>
<dbReference type="CDD" id="cd06170">
    <property type="entry name" value="LuxR_C_like"/>
    <property type="match status" value="1"/>
</dbReference>
<keyword evidence="3" id="KW-0238">DNA-binding</keyword>
<dbReference type="SMART" id="SM00421">
    <property type="entry name" value="HTH_LUXR"/>
    <property type="match status" value="1"/>
</dbReference>
<keyword evidence="4" id="KW-0804">Transcription</keyword>
<dbReference type="PRINTS" id="PR00038">
    <property type="entry name" value="HTHLUXR"/>
</dbReference>
<keyword evidence="2" id="KW-0805">Transcription regulation</keyword>
<feature type="domain" description="HTH luxR-type" evidence="7">
    <location>
        <begin position="143"/>
        <end position="214"/>
    </location>
</feature>
<dbReference type="Pfam" id="PF00196">
    <property type="entry name" value="GerE"/>
    <property type="match status" value="1"/>
</dbReference>